<dbReference type="InterPro" id="IPR018775">
    <property type="entry name" value="RlaP"/>
</dbReference>
<dbReference type="PANTHER" id="PTHR34817">
    <property type="entry name" value="NUCLEOTIDYLTRANSFERASE"/>
    <property type="match status" value="1"/>
</dbReference>
<dbReference type="KEGG" id="vg:40088198"/>
<name>A0A2L0UZM2_9CAUD</name>
<proteinExistence type="predicted"/>
<protein>
    <recommendedName>
        <fullName evidence="3">Thioredoxin</fullName>
    </recommendedName>
</protein>
<keyword evidence="2" id="KW-1185">Reference proteome</keyword>
<dbReference type="GeneID" id="40088198"/>
<evidence type="ECO:0008006" key="3">
    <source>
        <dbReference type="Google" id="ProtNLM"/>
    </source>
</evidence>
<organism evidence="1 2">
    <name type="scientific">Agrobacterium phage Atu_ph07</name>
    <dbReference type="NCBI Taxonomy" id="2024264"/>
    <lineage>
        <taxon>Viruses</taxon>
        <taxon>Duplodnaviria</taxon>
        <taxon>Heunggongvirae</taxon>
        <taxon>Uroviricota</taxon>
        <taxon>Caudoviricetes</taxon>
        <taxon>Polybotosvirus</taxon>
        <taxon>Polybotosvirus Atuph07</taxon>
    </lineage>
</organism>
<dbReference type="Proteomes" id="UP000223025">
    <property type="component" value="Segment"/>
</dbReference>
<dbReference type="EMBL" id="MF403008">
    <property type="protein sequence ID" value="AUZ94977.1"/>
    <property type="molecule type" value="Genomic_DNA"/>
</dbReference>
<sequence length="330" mass="37658">MKTLFRVESGSSLYGTRLPTSDTDFKSVHLPPYDDIIRMRTTGVVKKSTGSDKVKNTVDDIDDESFVLRKFFDMLIGGDMVAQELLFVSPETALVFEPEWKKVYDNRHSFIASDIKGFVGYIQRQTNTYSTKGLRVESVRSFVEVMNSLIDKYSATTKLRDITEIKEYLDPFVEKYDHAQYVLMPKSYGNDEMEEYFELVNRKVSMNVALKEVVKLFAGVLKDYGSRSLAAEQNKGVDWKSVYHAIRVSEQAIELLRDGVITFPRPNVSELLDIRAGKYLYADIGSRLEDNLNLLLELRGTTSLPKTVNVKLLENILFELHENVVKEKGG</sequence>
<dbReference type="PANTHER" id="PTHR34817:SF1">
    <property type="entry name" value="NUCLEOTIDYLTRANSFERASE"/>
    <property type="match status" value="1"/>
</dbReference>
<evidence type="ECO:0000313" key="2">
    <source>
        <dbReference type="Proteomes" id="UP000223025"/>
    </source>
</evidence>
<evidence type="ECO:0000313" key="1">
    <source>
        <dbReference type="EMBL" id="AUZ94977.1"/>
    </source>
</evidence>
<dbReference type="RefSeq" id="YP_009611860.1">
    <property type="nucleotide sequence ID" value="NC_042013.1"/>
</dbReference>
<reference evidence="1 2" key="1">
    <citation type="submission" date="2017-06" db="EMBL/GenBank/DDBJ databases">
        <authorList>
            <person name="Kim H.J."/>
            <person name="Triplett B.A."/>
        </authorList>
    </citation>
    <scope>NUCLEOTIDE SEQUENCE [LARGE SCALE GENOMIC DNA]</scope>
</reference>
<dbReference type="Pfam" id="PF10127">
    <property type="entry name" value="RlaP"/>
    <property type="match status" value="1"/>
</dbReference>
<dbReference type="OrthoDB" id="5415at10239"/>
<accession>A0A2L0UZM2</accession>